<comment type="caution">
    <text evidence="1">The sequence shown here is derived from an EMBL/GenBank/DDBJ whole genome shotgun (WGS) entry which is preliminary data.</text>
</comment>
<accession>A0ACA9LZN9</accession>
<proteinExistence type="predicted"/>
<protein>
    <submittedName>
        <fullName evidence="1">1189_t:CDS:1</fullName>
    </submittedName>
</protein>
<evidence type="ECO:0000313" key="2">
    <source>
        <dbReference type="Proteomes" id="UP000789525"/>
    </source>
</evidence>
<keyword evidence="2" id="KW-1185">Reference proteome</keyword>
<dbReference type="Proteomes" id="UP000789525">
    <property type="component" value="Unassembled WGS sequence"/>
</dbReference>
<reference evidence="1" key="1">
    <citation type="submission" date="2021-06" db="EMBL/GenBank/DDBJ databases">
        <authorList>
            <person name="Kallberg Y."/>
            <person name="Tangrot J."/>
            <person name="Rosling A."/>
        </authorList>
    </citation>
    <scope>NUCLEOTIDE SEQUENCE</scope>
    <source>
        <strain evidence="1">CL356</strain>
    </source>
</reference>
<sequence length="465" mass="53591">MYHIIARSLAHWEDPMYSGGFLGVGLAIIIFTSQFSLFNTFCALAVFSLFVNWLYVIGRKQLMVLLNREDANPYEHYFVEKPWYIERATVERYLDVVVDGSNFILQESQKIVLVDDPMRTLKASDSGFAPEESSASHEDASFIEEETLLSDDFEETSLPDTEKWEMIDAWLRKLYKDKPVPLFERNSSTVKALYKMALFNQQQDAMAEIILQQQRIHASEYRAEASRIKDILDTIGICKDNLPKNGVLALRSLASLATILDLGDVERSRLLLNLRERWNSKEKKTLGEWEASANLLGFKAKEYHQKLTRLERQYSSLNVEGGGLRYQSLKQKEEDVRALEKQVKIEAKKLQTYKVLPPDITLAQYKLDEARQTLMVRQNFVGIVVGTAMQKTVKVRVARQFVHPKVHKEDMTCQELQIYNEQCSLGDVVKIEACRPLSKMKSFTVTEILREARTWKNPVTGEVKR</sequence>
<organism evidence="1 2">
    <name type="scientific">Acaulospora colombiana</name>
    <dbReference type="NCBI Taxonomy" id="27376"/>
    <lineage>
        <taxon>Eukaryota</taxon>
        <taxon>Fungi</taxon>
        <taxon>Fungi incertae sedis</taxon>
        <taxon>Mucoromycota</taxon>
        <taxon>Glomeromycotina</taxon>
        <taxon>Glomeromycetes</taxon>
        <taxon>Diversisporales</taxon>
        <taxon>Acaulosporaceae</taxon>
        <taxon>Acaulospora</taxon>
    </lineage>
</organism>
<evidence type="ECO:0000313" key="1">
    <source>
        <dbReference type="EMBL" id="CAG8555624.1"/>
    </source>
</evidence>
<name>A0ACA9LZN9_9GLOM</name>
<dbReference type="EMBL" id="CAJVPT010008822">
    <property type="protein sequence ID" value="CAG8555624.1"/>
    <property type="molecule type" value="Genomic_DNA"/>
</dbReference>
<gene>
    <name evidence="1" type="ORF">ACOLOM_LOCUS5030</name>
</gene>